<organism evidence="1 2">
    <name type="scientific">Paralabilibaculum antarcticum</name>
    <dbReference type="NCBI Taxonomy" id="2912572"/>
    <lineage>
        <taxon>Bacteria</taxon>
        <taxon>Pseudomonadati</taxon>
        <taxon>Bacteroidota</taxon>
        <taxon>Bacteroidia</taxon>
        <taxon>Marinilabiliales</taxon>
        <taxon>Marinifilaceae</taxon>
        <taxon>Paralabilibaculum</taxon>
    </lineage>
</organism>
<sequence>MSKVKLYNSKGSYLFAADPSKEIDRGGEGSIINHPKNSDQVLKLYHLGIKPSLSIESWNYLKQLGSRFIKPNELLFDKRGDLVGFSMDLLDKSFFRISQIYTKSQCTKLGISDTVKNKISKELISVVKEAHAKQIVLGDFNPYNIFINKLGDIQIIDVDSFETPAQEHSGRLLDEVRDHYYLGRVSEMSDYYAVAVNVFRLFTYLHPYKGIHKSWKSLEERAIKQISVLGDVTDLIIPAFYEPIKDHYLEDQFKQIFNSKNRFLIHIDQVSTIKRVPLSKLTTRDNLHVKILASNVVGFYFNESAGYIKTDEFTDLFLCDYIGSLSLTERVANSEYDFLWVGNKNILKVKENVITLRKEKIRNFEFPENFKFVQIDHLVVGVDWENIYYFNPDKVVNENIAWNKVNSWGRGFKFDPSPIQFTGGVARTHFRTGDTINSIKLPLHAKTLNLKGNIGVISYLGGDKTKYNWAIINGLHLEVGKETDEILSFAVKQSGTTNYIFVPKDGKIDILRSSDFETIDSINFEEATSQSQLFITKSGLLLLENQVLYLINRNS</sequence>
<comment type="caution">
    <text evidence="1">The sequence shown here is derived from an EMBL/GenBank/DDBJ whole genome shotgun (WGS) entry which is preliminary data.</text>
</comment>
<dbReference type="RefSeq" id="WP_275108092.1">
    <property type="nucleotide sequence ID" value="NZ_JAKJSC010000001.1"/>
</dbReference>
<evidence type="ECO:0000313" key="2">
    <source>
        <dbReference type="Proteomes" id="UP001528920"/>
    </source>
</evidence>
<dbReference type="InterPro" id="IPR011009">
    <property type="entry name" value="Kinase-like_dom_sf"/>
</dbReference>
<proteinExistence type="predicted"/>
<protein>
    <recommendedName>
        <fullName evidence="3">Protein kinase domain-containing protein</fullName>
    </recommendedName>
</protein>
<evidence type="ECO:0008006" key="3">
    <source>
        <dbReference type="Google" id="ProtNLM"/>
    </source>
</evidence>
<evidence type="ECO:0000313" key="1">
    <source>
        <dbReference type="EMBL" id="MDE5416753.1"/>
    </source>
</evidence>
<dbReference type="SUPFAM" id="SSF56112">
    <property type="entry name" value="Protein kinase-like (PK-like)"/>
    <property type="match status" value="1"/>
</dbReference>
<reference evidence="1 2" key="1">
    <citation type="submission" date="2022-01" db="EMBL/GenBank/DDBJ databases">
        <title>Labilibaculum sp. nov, a marine bacterium isolated from Antarctica.</title>
        <authorList>
            <person name="Dai W."/>
        </authorList>
    </citation>
    <scope>NUCLEOTIDE SEQUENCE [LARGE SCALE GENOMIC DNA]</scope>
    <source>
        <strain evidence="1 2">DW002</strain>
    </source>
</reference>
<dbReference type="Gene3D" id="1.10.510.10">
    <property type="entry name" value="Transferase(Phosphotransferase) domain 1"/>
    <property type="match status" value="1"/>
</dbReference>
<gene>
    <name evidence="1" type="ORF">L3049_01950</name>
</gene>
<dbReference type="EMBL" id="JAKJSC010000001">
    <property type="protein sequence ID" value="MDE5416753.1"/>
    <property type="molecule type" value="Genomic_DNA"/>
</dbReference>
<name>A0ABT5VMT3_9BACT</name>
<dbReference type="Proteomes" id="UP001528920">
    <property type="component" value="Unassembled WGS sequence"/>
</dbReference>
<accession>A0ABT5VMT3</accession>
<keyword evidence="2" id="KW-1185">Reference proteome</keyword>